<dbReference type="InterPro" id="IPR000742">
    <property type="entry name" value="EGF"/>
</dbReference>
<feature type="domain" description="EGF-like" evidence="4">
    <location>
        <begin position="478"/>
        <end position="517"/>
    </location>
</feature>
<dbReference type="InterPro" id="IPR056953">
    <property type="entry name" value="CUT_N"/>
</dbReference>
<dbReference type="SMART" id="SM00241">
    <property type="entry name" value="ZP"/>
    <property type="match status" value="1"/>
</dbReference>
<keyword evidence="7" id="KW-1185">Reference proteome</keyword>
<dbReference type="EMBL" id="JAXCGZ010011340">
    <property type="protein sequence ID" value="KAK7075249.1"/>
    <property type="molecule type" value="Genomic_DNA"/>
</dbReference>
<dbReference type="PROSITE" id="PS50026">
    <property type="entry name" value="EGF_3"/>
    <property type="match status" value="2"/>
</dbReference>
<gene>
    <name evidence="6" type="ORF">SK128_022663</name>
</gene>
<evidence type="ECO:0000313" key="7">
    <source>
        <dbReference type="Proteomes" id="UP001381693"/>
    </source>
</evidence>
<comment type="caution">
    <text evidence="1">Lacks conserved residue(s) required for the propagation of feature annotation.</text>
</comment>
<name>A0AAN9A5S4_HALRR</name>
<keyword evidence="3" id="KW-0472">Membrane</keyword>
<evidence type="ECO:0000313" key="6">
    <source>
        <dbReference type="EMBL" id="KAK7075249.1"/>
    </source>
</evidence>
<evidence type="ECO:0000259" key="5">
    <source>
        <dbReference type="PROSITE" id="PS51034"/>
    </source>
</evidence>
<dbReference type="Pfam" id="PF25057">
    <property type="entry name" value="CUT_N"/>
    <property type="match status" value="1"/>
</dbReference>
<dbReference type="InterPro" id="IPR001507">
    <property type="entry name" value="ZP_dom"/>
</dbReference>
<evidence type="ECO:0000256" key="3">
    <source>
        <dbReference type="SAM" id="Phobius"/>
    </source>
</evidence>
<proteinExistence type="predicted"/>
<accession>A0AAN9A5S4</accession>
<evidence type="ECO:0008006" key="8">
    <source>
        <dbReference type="Google" id="ProtNLM"/>
    </source>
</evidence>
<dbReference type="SMART" id="SM00286">
    <property type="entry name" value="PTI"/>
    <property type="match status" value="3"/>
</dbReference>
<keyword evidence="3" id="KW-1133">Transmembrane helix</keyword>
<sequence length="988" mass="107174">MICVCLEGFIMMEDGTCSLAVVQNPPVCRADNECPTKEACINQMCRSPCGCGHNADCQIIDHRPVCTCQIDYQGNPDIGCFPIGCVVDDECEDDHACYDGVCANPCLVNDPCSKNAECYAQQHRAFCRCPSGLQGDGYTECIIIGCRADSECPADRGCINTHCVNPCIYNTCGRSAECVNIDHEAKCRCPPGTAGDPNIECIPMPKAECYVDGDCPSQHACINETCVNPCRVLDPCHESTMCKVIDTLPVRTMICICQDGMVTKDGGVCQLLPPIKLGCSADPECPSDTACFNGICKDPCQCGANANCEIIEHHPVCSCERGYEGDPEIRCYDTGCYSNDDCLTTHVCRNGQCDPVCGPNNEPCGEEAVCQGVNHEAACYCPPGSRGNPRTQCIAIGCVADDTCPSDRSCINQRCVNPCTSDPCELPATCQAVNHVADCPCPPGFNGTRALGCEKIVIGCRNDGDCPSKTACINGECIDPCGLDPCGEYAECRVVDTIPIRTIACECLPGYQGDAAVKCVLSTVCPFEKAFILNEENECVCPIERGFYVDNNGNCAKCPVELGFVMTEDGRCICDPQRGYVLTRLGTCDCPKPTYKNENGKCIESIVGRTDFPRADMMVNCLADGVQVDVDVRGLNFSGIMYVKGHSKNEECRRIIKSDVDEGIIDFKVKFNTCGMIHENGLARFILVLQMHPKLVTYKAQAYHVKCTYNTGEKTITIGFNVAMLTTAGTIANTGPPPTCLMQITNPSGGSIDKAEIGDLLMLRVQVEPSNIYGGFARSCIALTANSEGDDNEYIVTDENGCATDSKIFGEWEQEDGDSKALVAIFSAFKFPSSNSIRFQCNVRVCFGRCHPVNCNGYDAFGKRRRRQAIAEPAAALTELVYDGQLKEIQVSSQAILTIETQVERYTQPRETEPRIDEVCVSKWGFIIALIITALLALVAVAVAVSCWLMAYRRKPKHTGPLPHPSEFPNPLFTTPEPLAEPSPDYIS</sequence>
<evidence type="ECO:0000259" key="4">
    <source>
        <dbReference type="PROSITE" id="PS50026"/>
    </source>
</evidence>
<dbReference type="PANTHER" id="PTHR22963">
    <property type="entry name" value="ENDOGLIN-RELATED"/>
    <property type="match status" value="1"/>
</dbReference>
<dbReference type="PANTHER" id="PTHR22963:SF38">
    <property type="entry name" value="LP13770P"/>
    <property type="match status" value="1"/>
</dbReference>
<dbReference type="Proteomes" id="UP001381693">
    <property type="component" value="Unassembled WGS sequence"/>
</dbReference>
<comment type="caution">
    <text evidence="6">The sequence shown here is derived from an EMBL/GenBank/DDBJ whole genome shotgun (WGS) entry which is preliminary data.</text>
</comment>
<protein>
    <recommendedName>
        <fullName evidence="8">Dumpy</fullName>
    </recommendedName>
</protein>
<feature type="domain" description="ZP" evidence="5">
    <location>
        <begin position="620"/>
        <end position="862"/>
    </location>
</feature>
<dbReference type="AlphaFoldDB" id="A0AAN9A5S4"/>
<dbReference type="SMART" id="SM00181">
    <property type="entry name" value="EGF"/>
    <property type="match status" value="9"/>
</dbReference>
<evidence type="ECO:0000256" key="2">
    <source>
        <dbReference type="SAM" id="MobiDB-lite"/>
    </source>
</evidence>
<feature type="transmembrane region" description="Helical" evidence="3">
    <location>
        <begin position="924"/>
        <end position="951"/>
    </location>
</feature>
<dbReference type="PROSITE" id="PS51034">
    <property type="entry name" value="ZP_2"/>
    <property type="match status" value="1"/>
</dbReference>
<keyword evidence="3" id="KW-0812">Transmembrane</keyword>
<reference evidence="6 7" key="1">
    <citation type="submission" date="2023-11" db="EMBL/GenBank/DDBJ databases">
        <title>Halocaridina rubra genome assembly.</title>
        <authorList>
            <person name="Smith C."/>
        </authorList>
    </citation>
    <scope>NUCLEOTIDE SEQUENCE [LARGE SCALE GENOMIC DNA]</scope>
    <source>
        <strain evidence="6">EP-1</strain>
        <tissue evidence="6">Whole</tissue>
    </source>
</reference>
<feature type="region of interest" description="Disordered" evidence="2">
    <location>
        <begin position="959"/>
        <end position="988"/>
    </location>
</feature>
<organism evidence="6 7">
    <name type="scientific">Halocaridina rubra</name>
    <name type="common">Hawaiian red shrimp</name>
    <dbReference type="NCBI Taxonomy" id="373956"/>
    <lineage>
        <taxon>Eukaryota</taxon>
        <taxon>Metazoa</taxon>
        <taxon>Ecdysozoa</taxon>
        <taxon>Arthropoda</taxon>
        <taxon>Crustacea</taxon>
        <taxon>Multicrustacea</taxon>
        <taxon>Malacostraca</taxon>
        <taxon>Eumalacostraca</taxon>
        <taxon>Eucarida</taxon>
        <taxon>Decapoda</taxon>
        <taxon>Pleocyemata</taxon>
        <taxon>Caridea</taxon>
        <taxon>Atyoidea</taxon>
        <taxon>Atyidae</taxon>
        <taxon>Halocaridina</taxon>
    </lineage>
</organism>
<dbReference type="Pfam" id="PF21164">
    <property type="entry name" value="Dumpy_DPY"/>
    <property type="match status" value="1"/>
</dbReference>
<dbReference type="InterPro" id="IPR048407">
    <property type="entry name" value="Dumpy_DPY"/>
</dbReference>
<evidence type="ECO:0000256" key="1">
    <source>
        <dbReference type="PROSITE-ProRule" id="PRU00076"/>
    </source>
</evidence>
<feature type="domain" description="EGF-like" evidence="4">
    <location>
        <begin position="164"/>
        <end position="202"/>
    </location>
</feature>
<keyword evidence="1" id="KW-0245">EGF-like domain</keyword>